<dbReference type="KEGG" id="smon:AWR27_06060"/>
<accession>A0A1P9WUA0</accession>
<dbReference type="OrthoDB" id="1441187at2"/>
<dbReference type="Proteomes" id="UP000187941">
    <property type="component" value="Chromosome"/>
</dbReference>
<reference evidence="1 2" key="1">
    <citation type="submission" date="2016-01" db="EMBL/GenBank/DDBJ databases">
        <authorList>
            <person name="Oliw E.H."/>
        </authorList>
    </citation>
    <scope>NUCLEOTIDE SEQUENCE [LARGE SCALE GENOMIC DNA]</scope>
    <source>
        <strain evidence="1 2">DY10</strain>
    </source>
</reference>
<gene>
    <name evidence="1" type="ORF">AWR27_06060</name>
</gene>
<dbReference type="STRING" id="1178516.AWR27_06060"/>
<dbReference type="EMBL" id="CP014263">
    <property type="protein sequence ID" value="AQG78928.1"/>
    <property type="molecule type" value="Genomic_DNA"/>
</dbReference>
<protein>
    <submittedName>
        <fullName evidence="1">Uncharacterized protein</fullName>
    </submittedName>
</protein>
<evidence type="ECO:0000313" key="2">
    <source>
        <dbReference type="Proteomes" id="UP000187941"/>
    </source>
</evidence>
<dbReference type="RefSeq" id="WP_077130373.1">
    <property type="nucleotide sequence ID" value="NZ_CP014263.1"/>
</dbReference>
<name>A0A1P9WUA0_9BACT</name>
<organism evidence="1 2">
    <name type="scientific">Spirosoma montaniterrae</name>
    <dbReference type="NCBI Taxonomy" id="1178516"/>
    <lineage>
        <taxon>Bacteria</taxon>
        <taxon>Pseudomonadati</taxon>
        <taxon>Bacteroidota</taxon>
        <taxon>Cytophagia</taxon>
        <taxon>Cytophagales</taxon>
        <taxon>Cytophagaceae</taxon>
        <taxon>Spirosoma</taxon>
    </lineage>
</organism>
<evidence type="ECO:0000313" key="1">
    <source>
        <dbReference type="EMBL" id="AQG78928.1"/>
    </source>
</evidence>
<proteinExistence type="predicted"/>
<keyword evidence="2" id="KW-1185">Reference proteome</keyword>
<sequence length="101" mass="11510">MLYLKNSNLLIEAALARDAFGNDAQVSLVYYPDRNALLVAGKSKAFFEKLHETHWVILKERNLLGDKLVSIRDILLDHDLDDTDRPLLYELKNTGILSITL</sequence>
<dbReference type="AlphaFoldDB" id="A0A1P9WUA0"/>